<evidence type="ECO:0000313" key="2">
    <source>
        <dbReference type="Proteomes" id="UP000178425"/>
    </source>
</evidence>
<protein>
    <submittedName>
        <fullName evidence="1">Uncharacterized protein</fullName>
    </submittedName>
</protein>
<reference evidence="1 2" key="1">
    <citation type="journal article" date="2016" name="Nat. Commun.">
        <title>Thousands of microbial genomes shed light on interconnected biogeochemical processes in an aquifer system.</title>
        <authorList>
            <person name="Anantharaman K."/>
            <person name="Brown C.T."/>
            <person name="Hug L.A."/>
            <person name="Sharon I."/>
            <person name="Castelle C.J."/>
            <person name="Probst A.J."/>
            <person name="Thomas B.C."/>
            <person name="Singh A."/>
            <person name="Wilkins M.J."/>
            <person name="Karaoz U."/>
            <person name="Brodie E.L."/>
            <person name="Williams K.H."/>
            <person name="Hubbard S.S."/>
            <person name="Banfield J.F."/>
        </authorList>
    </citation>
    <scope>NUCLEOTIDE SEQUENCE [LARGE SCALE GENOMIC DNA]</scope>
</reference>
<evidence type="ECO:0000313" key="1">
    <source>
        <dbReference type="EMBL" id="OGF78736.1"/>
    </source>
</evidence>
<dbReference type="EMBL" id="MFHI01000020">
    <property type="protein sequence ID" value="OGF78736.1"/>
    <property type="molecule type" value="Genomic_DNA"/>
</dbReference>
<name>A0A1F5WSW4_9BACT</name>
<dbReference type="AlphaFoldDB" id="A0A1F5WSW4"/>
<sequence length="366" mass="43195">MIASESVGGIYLPPLSDELIKEGLKRSADKREAKVTQELLEKDANLISVWNNKRTHYVRTWITGGVLDVWNSMQRKYIRQQVPSHRDFLLRAMRCQEAEKEGQLGRILTDRHIPAWVQKLVFPETHGEWISGFYDRFFHAPKKDGYGIPWGKIENYDLEEYKKVKTFYSSDKMRKLIKADSAYGETKEHHSDYALAREFVEETGLVVTRPRLDKDGNQMFFSDGKTRICDPLFERLAMFYQFDRKNPQEQTIEHAVYFFWIKDIAEFRLNEEGTPEEAERPEILPILSLNPKTFYSKHAHGLMMLLRKLINEYGMEKYIEPLKHLERSFEPCNMLRKEPNIKMPELTADEDMFAEFTRLNNIKPLK</sequence>
<comment type="caution">
    <text evidence="1">The sequence shown here is derived from an EMBL/GenBank/DDBJ whole genome shotgun (WGS) entry which is preliminary data.</text>
</comment>
<accession>A0A1F5WSW4</accession>
<dbReference type="Proteomes" id="UP000178425">
    <property type="component" value="Unassembled WGS sequence"/>
</dbReference>
<gene>
    <name evidence="1" type="ORF">A2W54_03010</name>
</gene>
<organism evidence="1 2">
    <name type="scientific">Candidatus Giovannonibacteria bacterium RIFCSPHIGHO2_02_43_13</name>
    <dbReference type="NCBI Taxonomy" id="1798330"/>
    <lineage>
        <taxon>Bacteria</taxon>
        <taxon>Candidatus Giovannoniibacteriota</taxon>
    </lineage>
</organism>
<proteinExistence type="predicted"/>